<dbReference type="RefSeq" id="YP_010776042.1">
    <property type="nucleotide sequence ID" value="NC_075034.1"/>
</dbReference>
<dbReference type="EMBL" id="KU877344">
    <property type="protein sequence ID" value="ANB50291.1"/>
    <property type="molecule type" value="Genomic_DNA"/>
</dbReference>
<sequence length="400" mass="46366">MEAMDYVRTPLNDTKLFDAYITDINGYLPLHLAVFTQQEYAITFGQILSQILDIIRDMSKSQTINVCMNMYCHMIQKQDHIFQAVHDHLMSVFDSNDSQSVFDRKVLEELSQLFTTGISKAESQVQDMEVVEIIESMQLESIEMESQIFTATTTFQPTNEIPQPYEPIHVEKVDNNIHVVVDGLNFFASLLSTTTKDQNQEKMGYMTVDRNVQKHQFECQVEMKRAFETMVKFFDMAVPFGSHIHVVVKRFGSKKIWSAFKTLFASMLMSDSQTNHTYQLFIAKCEDRADGEADDRLTMRLAVELSKSRNRVFIVSNDNYRSMAQHWNLPCHYKKITDDSPAFGKRTIHNLEAEESYEDCQEVDDISTIKFKFSIETMRTGLDLAEIQMEQWICEGVYGY</sequence>
<reference evidence="1 2" key="1">
    <citation type="journal article" date="2016" name="Genome Announc.">
        <title>Complete Genome Sequence of a New Megavirus Family Member Isolated from an Inland Water Lake for the First Time in India.</title>
        <authorList>
            <person name="Chatterjee A."/>
            <person name="Ali F."/>
            <person name="Bange D."/>
            <person name="Kondabagil K."/>
        </authorList>
    </citation>
    <scope>NUCLEOTIDE SEQUENCE [LARGE SCALE GENOMIC DNA]</scope>
    <source>
        <strain evidence="1">1</strain>
    </source>
</reference>
<name>A0A167R472_9VIRU</name>
<organism evidence="1 2">
    <name type="scientific">Powai lake megavirus</name>
    <dbReference type="NCBI Taxonomy" id="1842663"/>
    <lineage>
        <taxon>Viruses</taxon>
        <taxon>Varidnaviria</taxon>
        <taxon>Bamfordvirae</taxon>
        <taxon>Nucleocytoviricota</taxon>
        <taxon>Megaviricetes</taxon>
        <taxon>Imitervirales</taxon>
        <taxon>Mimiviridae</taxon>
        <taxon>Megamimivirinae</taxon>
        <taxon>Megavirus</taxon>
        <taxon>Megavirus powaiense</taxon>
    </lineage>
</organism>
<accession>A0A167R472</accession>
<keyword evidence="2" id="KW-1185">Reference proteome</keyword>
<protein>
    <submittedName>
        <fullName evidence="1">Uncharacterized protein</fullName>
    </submittedName>
</protein>
<proteinExistence type="predicted"/>
<dbReference type="Proteomes" id="UP000241365">
    <property type="component" value="Segment"/>
</dbReference>
<evidence type="ECO:0000313" key="2">
    <source>
        <dbReference type="Proteomes" id="UP000241365"/>
    </source>
</evidence>
<evidence type="ECO:0000313" key="1">
    <source>
        <dbReference type="EMBL" id="ANB50291.1"/>
    </source>
</evidence>
<dbReference type="KEGG" id="vg:80512653"/>
<dbReference type="GeneID" id="80512653"/>